<evidence type="ECO:0000313" key="3">
    <source>
        <dbReference type="Proteomes" id="UP000073492"/>
    </source>
</evidence>
<feature type="transmembrane region" description="Helical" evidence="1">
    <location>
        <begin position="83"/>
        <end position="107"/>
    </location>
</feature>
<comment type="caution">
    <text evidence="2">The sequence shown here is derived from an EMBL/GenBank/DDBJ whole genome shotgun (WGS) entry which is preliminary data.</text>
</comment>
<keyword evidence="1" id="KW-1133">Transmembrane helix</keyword>
<gene>
    <name evidence="2" type="ORF">AC579_9206</name>
</gene>
<proteinExistence type="predicted"/>
<dbReference type="AlphaFoldDB" id="A0A139I0E8"/>
<dbReference type="EMBL" id="LFZO01000492">
    <property type="protein sequence ID" value="KXT08103.1"/>
    <property type="molecule type" value="Genomic_DNA"/>
</dbReference>
<organism evidence="2 3">
    <name type="scientific">Pseudocercospora musae</name>
    <dbReference type="NCBI Taxonomy" id="113226"/>
    <lineage>
        <taxon>Eukaryota</taxon>
        <taxon>Fungi</taxon>
        <taxon>Dikarya</taxon>
        <taxon>Ascomycota</taxon>
        <taxon>Pezizomycotina</taxon>
        <taxon>Dothideomycetes</taxon>
        <taxon>Dothideomycetidae</taxon>
        <taxon>Mycosphaerellales</taxon>
        <taxon>Mycosphaerellaceae</taxon>
        <taxon>Pseudocercospora</taxon>
    </lineage>
</organism>
<keyword evidence="1" id="KW-0812">Transmembrane</keyword>
<protein>
    <submittedName>
        <fullName evidence="2">Uncharacterized protein</fullName>
    </submittedName>
</protein>
<name>A0A139I0E8_9PEZI</name>
<accession>A0A139I0E8</accession>
<sequence>MSSSGYPRADTPRDTEIFRLEQQGVKVHHAFNQYNINLSTLLLVAARYYSSQSLDKDLAVDNEDWRPAYLRQHRQSVCVKGQYVAHILGSSLLIMLHVLVAIVAILCDSASFMIYRTQCAAAERWIQLLKQNMKVRKSVVAEARDGLDVNEHEMDDLTDTLLDEPAIACTRFSNGKSHFAHYKLRESG</sequence>
<keyword evidence="3" id="KW-1185">Reference proteome</keyword>
<evidence type="ECO:0000256" key="1">
    <source>
        <dbReference type="SAM" id="Phobius"/>
    </source>
</evidence>
<evidence type="ECO:0000313" key="2">
    <source>
        <dbReference type="EMBL" id="KXT08103.1"/>
    </source>
</evidence>
<keyword evidence="1" id="KW-0472">Membrane</keyword>
<reference evidence="2 3" key="1">
    <citation type="submission" date="2015-07" db="EMBL/GenBank/DDBJ databases">
        <title>Comparative genomics of the Sigatoka disease complex on banana suggests a link between parallel evolutionary changes in Pseudocercospora fijiensis and Pseudocercospora eumusae and increased virulence on the banana host.</title>
        <authorList>
            <person name="Chang T.-C."/>
            <person name="Salvucci A."/>
            <person name="Crous P.W."/>
            <person name="Stergiopoulos I."/>
        </authorList>
    </citation>
    <scope>NUCLEOTIDE SEQUENCE [LARGE SCALE GENOMIC DNA]</scope>
    <source>
        <strain evidence="2 3">CBS 116634</strain>
    </source>
</reference>
<dbReference type="Proteomes" id="UP000073492">
    <property type="component" value="Unassembled WGS sequence"/>
</dbReference>